<keyword evidence="13" id="KW-1185">Reference proteome</keyword>
<dbReference type="EMBL" id="BDGG01000003">
    <property type="protein sequence ID" value="GAU95563.1"/>
    <property type="molecule type" value="Genomic_DNA"/>
</dbReference>
<dbReference type="FunFam" id="1.10.287.1970:FF:000001">
    <property type="entry name" value="Alanine aminotransferase 2"/>
    <property type="match status" value="1"/>
</dbReference>
<evidence type="ECO:0000256" key="8">
    <source>
        <dbReference type="ARBA" id="ARBA00026106"/>
    </source>
</evidence>
<dbReference type="InterPro" id="IPR045088">
    <property type="entry name" value="ALAT1/2-like"/>
</dbReference>
<dbReference type="STRING" id="947166.A0A1D1V9P3"/>
<name>A0A1D1V9P3_RAMVA</name>
<evidence type="ECO:0000313" key="13">
    <source>
        <dbReference type="Proteomes" id="UP000186922"/>
    </source>
</evidence>
<accession>A0A1D1V9P3</accession>
<comment type="subunit">
    <text evidence="2">Homodimer.</text>
</comment>
<protein>
    <recommendedName>
        <fullName evidence="8">alanine transaminase</fullName>
        <ecNumber evidence="8">2.6.1.2</ecNumber>
    </recommendedName>
</protein>
<evidence type="ECO:0000256" key="10">
    <source>
        <dbReference type="SAM" id="MobiDB-lite"/>
    </source>
</evidence>
<evidence type="ECO:0000313" key="12">
    <source>
        <dbReference type="EMBL" id="GAU95563.1"/>
    </source>
</evidence>
<keyword evidence="5" id="KW-0663">Pyridoxal phosphate</keyword>
<dbReference type="UniPathway" id="UPA00528">
    <property type="reaction ID" value="UER00586"/>
</dbReference>
<dbReference type="Gene3D" id="3.40.640.10">
    <property type="entry name" value="Type I PLP-dependent aspartate aminotransferase-like (Major domain)"/>
    <property type="match status" value="1"/>
</dbReference>
<dbReference type="OrthoDB" id="1732682at2759"/>
<proteinExistence type="inferred from homology"/>
<evidence type="ECO:0000256" key="5">
    <source>
        <dbReference type="ARBA" id="ARBA00022898"/>
    </source>
</evidence>
<dbReference type="CDD" id="cd00609">
    <property type="entry name" value="AAT_like"/>
    <property type="match status" value="1"/>
</dbReference>
<dbReference type="AlphaFoldDB" id="A0A1D1V9P3"/>
<dbReference type="GO" id="GO:0004021">
    <property type="term" value="F:L-alanine:2-oxoglutarate aminotransferase activity"/>
    <property type="evidence" value="ECO:0007669"/>
    <property type="project" value="UniProtKB-EC"/>
</dbReference>
<dbReference type="Pfam" id="PF00155">
    <property type="entry name" value="Aminotran_1_2"/>
    <property type="match status" value="1"/>
</dbReference>
<dbReference type="PANTHER" id="PTHR11751:SF29">
    <property type="entry name" value="ALANINE TRANSAMINASE"/>
    <property type="match status" value="1"/>
</dbReference>
<dbReference type="InterPro" id="IPR015424">
    <property type="entry name" value="PyrdxlP-dep_Trfase"/>
</dbReference>
<reference evidence="12 13" key="1">
    <citation type="journal article" date="2016" name="Nat. Commun.">
        <title>Extremotolerant tardigrade genome and improved radiotolerance of human cultured cells by tardigrade-unique protein.</title>
        <authorList>
            <person name="Hashimoto T."/>
            <person name="Horikawa D.D."/>
            <person name="Saito Y."/>
            <person name="Kuwahara H."/>
            <person name="Kozuka-Hata H."/>
            <person name="Shin-I T."/>
            <person name="Minakuchi Y."/>
            <person name="Ohishi K."/>
            <person name="Motoyama A."/>
            <person name="Aizu T."/>
            <person name="Enomoto A."/>
            <person name="Kondo K."/>
            <person name="Tanaka S."/>
            <person name="Hara Y."/>
            <person name="Koshikawa S."/>
            <person name="Sagara H."/>
            <person name="Miura T."/>
            <person name="Yokobori S."/>
            <person name="Miyagawa K."/>
            <person name="Suzuki Y."/>
            <person name="Kubo T."/>
            <person name="Oyama M."/>
            <person name="Kohara Y."/>
            <person name="Fujiyama A."/>
            <person name="Arakawa K."/>
            <person name="Katayama T."/>
            <person name="Toyoda A."/>
            <person name="Kunieda T."/>
        </authorList>
    </citation>
    <scope>NUCLEOTIDE SEQUENCE [LARGE SCALE GENOMIC DNA]</scope>
    <source>
        <strain evidence="12 13">YOKOZUNA-1</strain>
    </source>
</reference>
<keyword evidence="3" id="KW-0032">Aminotransferase</keyword>
<comment type="cofactor">
    <cofactor evidence="1">
        <name>pyridoxal 5'-phosphate</name>
        <dbReference type="ChEBI" id="CHEBI:597326"/>
    </cofactor>
</comment>
<organism evidence="12 13">
    <name type="scientific">Ramazzottius varieornatus</name>
    <name type="common">Water bear</name>
    <name type="synonym">Tardigrade</name>
    <dbReference type="NCBI Taxonomy" id="947166"/>
    <lineage>
        <taxon>Eukaryota</taxon>
        <taxon>Metazoa</taxon>
        <taxon>Ecdysozoa</taxon>
        <taxon>Tardigrada</taxon>
        <taxon>Eutardigrada</taxon>
        <taxon>Parachela</taxon>
        <taxon>Hypsibioidea</taxon>
        <taxon>Ramazzottiidae</taxon>
        <taxon>Ramazzottius</taxon>
    </lineage>
</organism>
<dbReference type="Gene3D" id="3.90.1150.10">
    <property type="entry name" value="Aspartate Aminotransferase, domain 1"/>
    <property type="match status" value="1"/>
</dbReference>
<dbReference type="InterPro" id="IPR004839">
    <property type="entry name" value="Aminotransferase_I/II_large"/>
</dbReference>
<dbReference type="EC" id="2.6.1.2" evidence="8"/>
<dbReference type="Gene3D" id="1.10.287.1970">
    <property type="match status" value="1"/>
</dbReference>
<dbReference type="InterPro" id="IPR015421">
    <property type="entry name" value="PyrdxlP-dep_Trfase_major"/>
</dbReference>
<dbReference type="Proteomes" id="UP000186922">
    <property type="component" value="Unassembled WGS sequence"/>
</dbReference>
<comment type="caution">
    <text evidence="12">The sequence shown here is derived from an EMBL/GenBank/DDBJ whole genome shotgun (WGS) entry which is preliminary data.</text>
</comment>
<feature type="compositionally biased region" description="Basic and acidic residues" evidence="10">
    <location>
        <begin position="56"/>
        <end position="66"/>
    </location>
</feature>
<evidence type="ECO:0000256" key="6">
    <source>
        <dbReference type="ARBA" id="ARBA00025708"/>
    </source>
</evidence>
<gene>
    <name evidence="12" type="primary">RvY_07161</name>
    <name evidence="12" type="synonym">RvY_07161.1</name>
    <name evidence="12" type="ORF">RvY_07161-1</name>
</gene>
<evidence type="ECO:0000259" key="11">
    <source>
        <dbReference type="Pfam" id="PF00155"/>
    </source>
</evidence>
<evidence type="ECO:0000256" key="7">
    <source>
        <dbReference type="ARBA" id="ARBA00025785"/>
    </source>
</evidence>
<evidence type="ECO:0000256" key="1">
    <source>
        <dbReference type="ARBA" id="ARBA00001933"/>
    </source>
</evidence>
<evidence type="ECO:0000256" key="9">
    <source>
        <dbReference type="ARBA" id="ARBA00047412"/>
    </source>
</evidence>
<feature type="domain" description="Aminotransferase class I/classII large" evidence="11">
    <location>
        <begin position="157"/>
        <end position="534"/>
    </location>
</feature>
<dbReference type="GO" id="GO:0042853">
    <property type="term" value="P:L-alanine catabolic process"/>
    <property type="evidence" value="ECO:0007669"/>
    <property type="project" value="UniProtKB-UniPathway"/>
</dbReference>
<evidence type="ECO:0000256" key="3">
    <source>
        <dbReference type="ARBA" id="ARBA00022576"/>
    </source>
</evidence>
<dbReference type="PANTHER" id="PTHR11751">
    <property type="entry name" value="ALANINE AMINOTRANSFERASE"/>
    <property type="match status" value="1"/>
</dbReference>
<dbReference type="SUPFAM" id="SSF53383">
    <property type="entry name" value="PLP-dependent transferases"/>
    <property type="match status" value="1"/>
</dbReference>
<dbReference type="GO" id="GO:0030170">
    <property type="term" value="F:pyridoxal phosphate binding"/>
    <property type="evidence" value="ECO:0007669"/>
    <property type="project" value="InterPro"/>
</dbReference>
<evidence type="ECO:0000256" key="4">
    <source>
        <dbReference type="ARBA" id="ARBA00022679"/>
    </source>
</evidence>
<sequence length="547" mass="60543">MSAMNSLRYSSCLLLTCSKCSVGASRRSLLFSPSVFLGQTLGIRMAATQNGGSGDAGHHSQKDGVSSKKTLTLDTMNPHIKVMEYAVRGPLVIRAGEIEAMLKKKMDKPLPFTEVIRANIGDCHAMGQVPITFIRQVLCLCFNPELFESPDFASDVKDRARRILASCQGKSVGSYTDSTGLEVVRRDVAEFITNRDGGIPSSPENIILTAGASEGIKAMLKLMNFEREGKPPGVMVPIPQYPLYSATIAEYGMEQVGYFLDEDNNWALDISDLKRAVNEARKTSNPSVIVVINPGNPTGQVLTEENIREIIRFAYEEGLFIMADEVYQDNVYAHGSKFHSFKKVMTEMGSPYSEMEIASFYSTSKGFMGECGIRGGFMEVCNLDPPVMAMLKKMLSAKLCPTTAGQACIDTVVNPPKEGEPSYESFMSEKKAVLTSLAERAKMITQAFNLIPGIHCNDVQGAMYAFPRLDLPHKFVEEAKIKKREPDFYYALELLENTGICIVPGSGFGQRPGTYHFRTTILPPPERLKSMMERFTAFHTKLMEKYK</sequence>
<comment type="pathway">
    <text evidence="6">Amino-acid degradation; L-alanine degradation via transaminase pathway; pyruvate from L-alanine: step 1/1.</text>
</comment>
<dbReference type="FunFam" id="3.90.1150.10:FF:000010">
    <property type="entry name" value="Alanine aminotransferase 2"/>
    <property type="match status" value="1"/>
</dbReference>
<dbReference type="FunFam" id="3.40.640.10:FF:000012">
    <property type="entry name" value="alanine aminotransferase 2"/>
    <property type="match status" value="1"/>
</dbReference>
<dbReference type="InterPro" id="IPR015422">
    <property type="entry name" value="PyrdxlP-dep_Trfase_small"/>
</dbReference>
<evidence type="ECO:0000256" key="2">
    <source>
        <dbReference type="ARBA" id="ARBA00011738"/>
    </source>
</evidence>
<keyword evidence="4" id="KW-0808">Transferase</keyword>
<comment type="catalytic activity">
    <reaction evidence="9">
        <text>L-alanine + 2-oxoglutarate = pyruvate + L-glutamate</text>
        <dbReference type="Rhea" id="RHEA:19453"/>
        <dbReference type="ChEBI" id="CHEBI:15361"/>
        <dbReference type="ChEBI" id="CHEBI:16810"/>
        <dbReference type="ChEBI" id="CHEBI:29985"/>
        <dbReference type="ChEBI" id="CHEBI:57972"/>
        <dbReference type="EC" id="2.6.1.2"/>
    </reaction>
</comment>
<comment type="similarity">
    <text evidence="7">Belongs to the class-I pyridoxal-phosphate-dependent aminotransferase family. Alanine aminotransferase subfamily.</text>
</comment>
<feature type="region of interest" description="Disordered" evidence="10">
    <location>
        <begin position="48"/>
        <end position="67"/>
    </location>
</feature>